<dbReference type="EMBL" id="BACD03000016">
    <property type="protein sequence ID" value="GAO48700.1"/>
    <property type="molecule type" value="Genomic_DNA"/>
</dbReference>
<evidence type="ECO:0000313" key="8">
    <source>
        <dbReference type="Proteomes" id="UP000033140"/>
    </source>
</evidence>
<feature type="domain" description="Ribosomal eL28/Mak16" evidence="6">
    <location>
        <begin position="6"/>
        <end position="118"/>
    </location>
</feature>
<dbReference type="FunFam" id="3.30.390.110:FF:000001">
    <property type="entry name" value="Protein MAK16 homolog"/>
    <property type="match status" value="1"/>
</dbReference>
<evidence type="ECO:0000256" key="3">
    <source>
        <dbReference type="ARBA" id="ARBA00023242"/>
    </source>
</evidence>
<reference evidence="7 8" key="2">
    <citation type="journal article" date="2014" name="J. Gen. Appl. Microbiol.">
        <title>The early diverging ascomycetous budding yeast Saitoella complicata has three histone deacetylases belonging to the Clr6, Hos2, and Rpd3 lineages.</title>
        <authorList>
            <person name="Nishida H."/>
            <person name="Matsumoto T."/>
            <person name="Kondo S."/>
            <person name="Hamamoto M."/>
            <person name="Yoshikawa H."/>
        </authorList>
    </citation>
    <scope>NUCLEOTIDE SEQUENCE [LARGE SCALE GENOMIC DNA]</scope>
    <source>
        <strain evidence="7 8">NRRL Y-17804</strain>
    </source>
</reference>
<evidence type="ECO:0000256" key="5">
    <source>
        <dbReference type="SAM" id="MobiDB-lite"/>
    </source>
</evidence>
<dbReference type="Proteomes" id="UP000033140">
    <property type="component" value="Unassembled WGS sequence"/>
</dbReference>
<dbReference type="GO" id="GO:0005730">
    <property type="term" value="C:nucleolus"/>
    <property type="evidence" value="ECO:0007669"/>
    <property type="project" value="UniProtKB-UniRule"/>
</dbReference>
<keyword evidence="8" id="KW-1185">Reference proteome</keyword>
<comment type="similarity">
    <text evidence="2 4">Belongs to the MAK16 family.</text>
</comment>
<name>A0A0E9NH13_SAICN</name>
<dbReference type="GO" id="GO:0000470">
    <property type="term" value="P:maturation of LSU-rRNA"/>
    <property type="evidence" value="ECO:0007669"/>
    <property type="project" value="TreeGrafter"/>
</dbReference>
<evidence type="ECO:0000259" key="6">
    <source>
        <dbReference type="Pfam" id="PF01778"/>
    </source>
</evidence>
<dbReference type="AlphaFoldDB" id="A0A0E9NH13"/>
<comment type="subcellular location">
    <subcellularLocation>
        <location evidence="1">Nucleus</location>
    </subcellularLocation>
</comment>
<dbReference type="GO" id="GO:0030687">
    <property type="term" value="C:preribosome, large subunit precursor"/>
    <property type="evidence" value="ECO:0007669"/>
    <property type="project" value="TreeGrafter"/>
</dbReference>
<dbReference type="GO" id="GO:0000460">
    <property type="term" value="P:maturation of 5.8S rRNA"/>
    <property type="evidence" value="ECO:0007669"/>
    <property type="project" value="TreeGrafter"/>
</dbReference>
<keyword evidence="3 4" id="KW-0539">Nucleus</keyword>
<dbReference type="PIRSF" id="PIRSF003352">
    <property type="entry name" value="MAK16"/>
    <property type="match status" value="1"/>
</dbReference>
<evidence type="ECO:0000256" key="1">
    <source>
        <dbReference type="ARBA" id="ARBA00004123"/>
    </source>
</evidence>
<reference evidence="7 8" key="1">
    <citation type="journal article" date="2011" name="J. Gen. Appl. Microbiol.">
        <title>Draft genome sequencing of the enigmatic yeast Saitoella complicata.</title>
        <authorList>
            <person name="Nishida H."/>
            <person name="Hamamoto M."/>
            <person name="Sugiyama J."/>
        </authorList>
    </citation>
    <scope>NUCLEOTIDE SEQUENCE [LARGE SCALE GENOMIC DNA]</scope>
    <source>
        <strain evidence="7 8">NRRL Y-17804</strain>
    </source>
</reference>
<protein>
    <recommendedName>
        <fullName evidence="4">Protein MAK16</fullName>
    </recommendedName>
</protein>
<dbReference type="PANTHER" id="PTHR23405">
    <property type="entry name" value="MAINTENANCE OF KILLER 16 MAK16 PROTEIN-RELATED"/>
    <property type="match status" value="1"/>
</dbReference>
<accession>A0A0E9NH13</accession>
<dbReference type="Pfam" id="PF04874">
    <property type="entry name" value="Mak16"/>
    <property type="match status" value="1"/>
</dbReference>
<sequence>MQSDEIIWQVINQEFCSYKLKTNTLNFCRNEYNATGLCNRQSCPLANSRYATIREHNGVIYLYMKTIERAHTPAKMWERIKLSKNYVKALQQIDERLIYWPNHMLHRCKQRLTKLTQYLIKARRLALKPQPKLIGIKPKTERREEARERKALQAARLEKAIEKELIERLKSGAYGEQPLNVNEEVWRKVLEAREKAGDAEEDIEEEDEEELEEEDELEVEYVSGDDEVSDLEDWFNEQEAEELDREAVDYFDGENQYSSEEEDEEDEEDDEEDVTEAKKVAGKKRKAEEAKKQQKKKRGPRVEVEYETEEAAPERVAQTAW</sequence>
<evidence type="ECO:0000256" key="4">
    <source>
        <dbReference type="PIRNR" id="PIRNR003352"/>
    </source>
</evidence>
<dbReference type="InterPro" id="IPR006958">
    <property type="entry name" value="Mak16"/>
</dbReference>
<feature type="region of interest" description="Disordered" evidence="5">
    <location>
        <begin position="196"/>
        <end position="321"/>
    </location>
</feature>
<dbReference type="PANTHER" id="PTHR23405:SF4">
    <property type="entry name" value="PROTEIN MAK16 HOMOLOG"/>
    <property type="match status" value="1"/>
</dbReference>
<dbReference type="Pfam" id="PF01778">
    <property type="entry name" value="Ribosomal_L28e"/>
    <property type="match status" value="1"/>
</dbReference>
<evidence type="ECO:0000256" key="2">
    <source>
        <dbReference type="ARBA" id="ARBA00005514"/>
    </source>
</evidence>
<dbReference type="Gene3D" id="3.30.390.110">
    <property type="match status" value="1"/>
</dbReference>
<comment type="caution">
    <text evidence="7">The sequence shown here is derived from an EMBL/GenBank/DDBJ whole genome shotgun (WGS) entry which is preliminary data.</text>
</comment>
<organism evidence="7 8">
    <name type="scientific">Saitoella complicata (strain BCRC 22490 / CBS 7301 / JCM 7358 / NBRC 10748 / NRRL Y-17804)</name>
    <dbReference type="NCBI Taxonomy" id="698492"/>
    <lineage>
        <taxon>Eukaryota</taxon>
        <taxon>Fungi</taxon>
        <taxon>Dikarya</taxon>
        <taxon>Ascomycota</taxon>
        <taxon>Taphrinomycotina</taxon>
        <taxon>Taphrinomycotina incertae sedis</taxon>
        <taxon>Saitoella</taxon>
    </lineage>
</organism>
<dbReference type="STRING" id="698492.A0A0E9NH13"/>
<proteinExistence type="inferred from homology"/>
<dbReference type="OMA" id="DKGQNFC"/>
<gene>
    <name evidence="7" type="ORF">G7K_2870-t1</name>
</gene>
<feature type="compositionally biased region" description="Acidic residues" evidence="5">
    <location>
        <begin position="259"/>
        <end position="274"/>
    </location>
</feature>
<reference evidence="7 8" key="3">
    <citation type="journal article" date="2015" name="Genome Announc.">
        <title>Draft Genome Sequence of the Archiascomycetous Yeast Saitoella complicata.</title>
        <authorList>
            <person name="Yamauchi K."/>
            <person name="Kondo S."/>
            <person name="Hamamoto M."/>
            <person name="Takahashi Y."/>
            <person name="Ogura Y."/>
            <person name="Hayashi T."/>
            <person name="Nishida H."/>
        </authorList>
    </citation>
    <scope>NUCLEOTIDE SEQUENCE [LARGE SCALE GENOMIC DNA]</scope>
    <source>
        <strain evidence="7 8">NRRL Y-17804</strain>
    </source>
</reference>
<feature type="compositionally biased region" description="Acidic residues" evidence="5">
    <location>
        <begin position="199"/>
        <end position="252"/>
    </location>
</feature>
<dbReference type="InterPro" id="IPR029004">
    <property type="entry name" value="Ribosomal_eL28/Mak16"/>
</dbReference>
<evidence type="ECO:0000313" key="7">
    <source>
        <dbReference type="EMBL" id="GAO48700.1"/>
    </source>
</evidence>